<dbReference type="OMA" id="HGTIFRG"/>
<proteinExistence type="predicted"/>
<keyword evidence="2" id="KW-0812">Transmembrane</keyword>
<organism evidence="3 4">
    <name type="scientific">Litomosoides sigmodontis</name>
    <name type="common">Filarial nematode worm</name>
    <dbReference type="NCBI Taxonomy" id="42156"/>
    <lineage>
        <taxon>Eukaryota</taxon>
        <taxon>Metazoa</taxon>
        <taxon>Ecdysozoa</taxon>
        <taxon>Nematoda</taxon>
        <taxon>Chromadorea</taxon>
        <taxon>Rhabditida</taxon>
        <taxon>Spirurina</taxon>
        <taxon>Spiruromorpha</taxon>
        <taxon>Filarioidea</taxon>
        <taxon>Onchocercidae</taxon>
        <taxon>Litomosoides</taxon>
    </lineage>
</organism>
<feature type="transmembrane region" description="Helical" evidence="2">
    <location>
        <begin position="20"/>
        <end position="48"/>
    </location>
</feature>
<dbReference type="AlphaFoldDB" id="A0A3P6V167"/>
<name>A0A3P6V167_LITSI</name>
<feature type="transmembrane region" description="Helical" evidence="2">
    <location>
        <begin position="213"/>
        <end position="234"/>
    </location>
</feature>
<protein>
    <submittedName>
        <fullName evidence="3">Uncharacterized protein</fullName>
    </submittedName>
</protein>
<feature type="transmembrane region" description="Helical" evidence="2">
    <location>
        <begin position="246"/>
        <end position="272"/>
    </location>
</feature>
<keyword evidence="2" id="KW-1133">Transmembrane helix</keyword>
<dbReference type="EMBL" id="UYRX01000546">
    <property type="protein sequence ID" value="VDK83691.1"/>
    <property type="molecule type" value="Genomic_DNA"/>
</dbReference>
<evidence type="ECO:0000313" key="4">
    <source>
        <dbReference type="Proteomes" id="UP000277928"/>
    </source>
</evidence>
<feature type="region of interest" description="Disordered" evidence="1">
    <location>
        <begin position="333"/>
        <end position="360"/>
    </location>
</feature>
<evidence type="ECO:0000256" key="1">
    <source>
        <dbReference type="SAM" id="MobiDB-lite"/>
    </source>
</evidence>
<reference evidence="3 4" key="1">
    <citation type="submission" date="2018-08" db="EMBL/GenBank/DDBJ databases">
        <authorList>
            <person name="Laetsch R D."/>
            <person name="Stevens L."/>
            <person name="Kumar S."/>
            <person name="Blaxter L. M."/>
        </authorList>
    </citation>
    <scope>NUCLEOTIDE SEQUENCE [LARGE SCALE GENOMIC DNA]</scope>
</reference>
<evidence type="ECO:0000313" key="3">
    <source>
        <dbReference type="EMBL" id="VDK83691.1"/>
    </source>
</evidence>
<keyword evidence="2" id="KW-0472">Membrane</keyword>
<sequence length="751" mass="82096">MELRGSGAGVFTSALHSDKLLCLVILVVLLVLSFLAVGIAFGIILATVNGKTPTSLKQILKDTTALFGITMLVVNEEAEILSRLGALTSNLESRHKDLRNERISFGRVFQNFTTDESCTSADEGSDSDVIYRKGISTSVQSITIPNIIVNIHASSSLFVAFTLCITAFGFLIACSTVSRLFTWINPILLLLFSLFGAVMVTVLLGSSKTTLTAYLYSFMSGCFHGTIFRGGLIILCGSDFGMRALFAMHAFFAAGILLMSLLSTLILSGVAVPHSNSSKLPYNDNMSNHLFINTKQEMDLSTQSGDDGFIRSSPLEESITSKFLRPDHVVGVESATEPKTEENVQKRKEAVGRMKSKEESFVTNGTLHANGVGKHGQSQDKFSHSNTSFPYINVSTASLFPHLRKGDNGTITNINQTETKDISNSGSTPHYSMMKPNGIASFVFSDLSCSFSGLNWNIDTATRNNFWILEDLEQKFGPFQNVHVVYAISTFLVLCHLLLCLVAVACDGSYITASILQVVELQAAPNVFTDWKKITVSWRAYSVLFFLLTGGVEFVVGESLTFYALFRPELSRSQRNGLFLSSSFWLGIVTARVLFILMTKFININRLSNFVFFCAAVAGYVAASARSFSVMLCTIFVLGLSLGSLSPFLFCWLDEQHLSSRMSLSLLYAVVICVSLSFAYIILIMTVRTAKATARHNAINCCSNGLSPEVSVRTSGQDKIHNGDYMVLMDKSDGRSDVSADSDFAEDISLN</sequence>
<dbReference type="Proteomes" id="UP000277928">
    <property type="component" value="Unassembled WGS sequence"/>
</dbReference>
<keyword evidence="4" id="KW-1185">Reference proteome</keyword>
<feature type="transmembrane region" description="Helical" evidence="2">
    <location>
        <begin position="578"/>
        <end position="598"/>
    </location>
</feature>
<feature type="transmembrane region" description="Helical" evidence="2">
    <location>
        <begin position="157"/>
        <end position="181"/>
    </location>
</feature>
<feature type="transmembrane region" description="Helical" evidence="2">
    <location>
        <begin position="484"/>
        <end position="505"/>
    </location>
</feature>
<feature type="transmembrane region" description="Helical" evidence="2">
    <location>
        <begin position="630"/>
        <end position="653"/>
    </location>
</feature>
<evidence type="ECO:0000256" key="2">
    <source>
        <dbReference type="SAM" id="Phobius"/>
    </source>
</evidence>
<accession>A0A3P6V167</accession>
<gene>
    <name evidence="3" type="ORF">NLS_LOCUS6314</name>
</gene>
<dbReference type="OrthoDB" id="5864447at2759"/>
<feature type="transmembrane region" description="Helical" evidence="2">
    <location>
        <begin position="187"/>
        <end position="206"/>
    </location>
</feature>
<feature type="transmembrane region" description="Helical" evidence="2">
    <location>
        <begin position="604"/>
        <end position="623"/>
    </location>
</feature>
<dbReference type="STRING" id="42156.A0A3P6V167"/>
<feature type="transmembrane region" description="Helical" evidence="2">
    <location>
        <begin position="665"/>
        <end position="687"/>
    </location>
</feature>
<feature type="transmembrane region" description="Helical" evidence="2">
    <location>
        <begin position="540"/>
        <end position="566"/>
    </location>
</feature>